<gene>
    <name evidence="2" type="ordered locus">Bcen_4819</name>
</gene>
<evidence type="ECO:0008006" key="3">
    <source>
        <dbReference type="Google" id="ProtNLM"/>
    </source>
</evidence>
<sequence precursor="true">MRQIPFLAFALSALVPGLVWSYWADDPGSLKYSIPIAYLGTAAFAIPQYLLVTKYWRVSMISSCLCGSITGLLTWIATYLICTAIWDDDVFKAGVAVVLGFMAFVGLGALAGFVFWLMHRWQRSER</sequence>
<proteinExistence type="predicted"/>
<dbReference type="HOGENOM" id="CLU_1977362_0_0_4"/>
<feature type="transmembrane region" description="Helical" evidence="1">
    <location>
        <begin position="31"/>
        <end position="52"/>
    </location>
</feature>
<feature type="transmembrane region" description="Helical" evidence="1">
    <location>
        <begin position="98"/>
        <end position="118"/>
    </location>
</feature>
<organism evidence="2">
    <name type="scientific">Burkholderia orbicola (strain AU 1054)</name>
    <dbReference type="NCBI Taxonomy" id="331271"/>
    <lineage>
        <taxon>Bacteria</taxon>
        <taxon>Pseudomonadati</taxon>
        <taxon>Pseudomonadota</taxon>
        <taxon>Betaproteobacteria</taxon>
        <taxon>Burkholderiales</taxon>
        <taxon>Burkholderiaceae</taxon>
        <taxon>Burkholderia</taxon>
        <taxon>Burkholderia cepacia complex</taxon>
        <taxon>Burkholderia orbicola</taxon>
    </lineage>
</organism>
<dbReference type="AlphaFoldDB" id="A0A0H2XXF1"/>
<keyword evidence="1" id="KW-0812">Transmembrane</keyword>
<evidence type="ECO:0000256" key="1">
    <source>
        <dbReference type="SAM" id="Phobius"/>
    </source>
</evidence>
<name>A0A0H2XXF1_BURO1</name>
<feature type="transmembrane region" description="Helical" evidence="1">
    <location>
        <begin position="64"/>
        <end position="86"/>
    </location>
</feature>
<keyword evidence="1" id="KW-1133">Transmembrane helix</keyword>
<keyword evidence="1" id="KW-0472">Membrane</keyword>
<dbReference type="EMBL" id="CP000379">
    <property type="protein sequence ID" value="ABF79698.1"/>
    <property type="molecule type" value="Genomic_DNA"/>
</dbReference>
<reference evidence="2" key="1">
    <citation type="submission" date="2006-05" db="EMBL/GenBank/DDBJ databases">
        <title>Complete sequence of chromosome 2 of Burkholderia cenocepacia AU 1054.</title>
        <authorList>
            <consortium name="US DOE Joint Genome Institute"/>
            <person name="Copeland A."/>
            <person name="Lucas S."/>
            <person name="Lapidus A."/>
            <person name="Barry K."/>
            <person name="Detter J.C."/>
            <person name="Glavina del Rio T."/>
            <person name="Hammon N."/>
            <person name="Israni S."/>
            <person name="Dalin E."/>
            <person name="Tice H."/>
            <person name="Pitluck S."/>
            <person name="Chain P."/>
            <person name="Malfatti S."/>
            <person name="Shin M."/>
            <person name="Vergez L."/>
            <person name="Schmutz J."/>
            <person name="Larimer F."/>
            <person name="Land M."/>
            <person name="Hauser L."/>
            <person name="Kyrpides N."/>
            <person name="Lykidis A."/>
            <person name="LiPuma J.J."/>
            <person name="Konstantinidis K."/>
            <person name="Tiedje J.M."/>
            <person name="Richardson P."/>
        </authorList>
    </citation>
    <scope>NUCLEOTIDE SEQUENCE [LARGE SCALE GENOMIC DNA]</scope>
    <source>
        <strain evidence="2">AU 1054</strain>
    </source>
</reference>
<protein>
    <recommendedName>
        <fullName evidence="3">Transmembrane protein</fullName>
    </recommendedName>
</protein>
<accession>A0A0H2XXF1</accession>
<evidence type="ECO:0000313" key="2">
    <source>
        <dbReference type="EMBL" id="ABF79698.1"/>
    </source>
</evidence>